<dbReference type="STRING" id="666510.ASAC_0688"/>
<feature type="region of interest" description="Disordered" evidence="1">
    <location>
        <begin position="33"/>
        <end position="71"/>
    </location>
</feature>
<reference evidence="2 3" key="1">
    <citation type="journal article" date="2010" name="Appl. Environ. Microbiol.">
        <title>The genome sequence of the crenarchaeon Acidilobus saccharovorans supports a new order, Acidilobales, and suggests an important ecological role in terrestrial acidic hot springs.</title>
        <authorList>
            <person name="Mardanov A.V."/>
            <person name="Svetlitchnyi V.A."/>
            <person name="Beletsky A.V."/>
            <person name="Prokofeva M.I."/>
            <person name="Bonch-Osmolovskaya E.A."/>
            <person name="Ravin N.V."/>
            <person name="Skryabin K.G."/>
        </authorList>
    </citation>
    <scope>NUCLEOTIDE SEQUENCE [LARGE SCALE GENOMIC DNA]</scope>
    <source>
        <strain evidence="3">DSM 16705 / JCM 18335 / VKM B-2471 / 345-15</strain>
    </source>
</reference>
<dbReference type="AlphaFoldDB" id="D9Q1A6"/>
<dbReference type="Proteomes" id="UP000000346">
    <property type="component" value="Chromosome"/>
</dbReference>
<organism evidence="2 3">
    <name type="scientific">Acidilobus saccharovorans (strain DSM 16705 / JCM 18335 / VKM B-2471 / 345-15)</name>
    <dbReference type="NCBI Taxonomy" id="666510"/>
    <lineage>
        <taxon>Archaea</taxon>
        <taxon>Thermoproteota</taxon>
        <taxon>Thermoprotei</taxon>
        <taxon>Acidilobales</taxon>
        <taxon>Acidilobaceae</taxon>
        <taxon>Acidilobus</taxon>
    </lineage>
</organism>
<accession>D9Q1A6</accession>
<name>D9Q1A6_ACIS3</name>
<protein>
    <submittedName>
        <fullName evidence="2">Uncharacterized protein</fullName>
    </submittedName>
</protein>
<feature type="compositionally biased region" description="Basic and acidic residues" evidence="1">
    <location>
        <begin position="42"/>
        <end position="56"/>
    </location>
</feature>
<dbReference type="HOGENOM" id="CLU_2730106_0_0_2"/>
<dbReference type="EMBL" id="CP001742">
    <property type="protein sequence ID" value="ADL19094.1"/>
    <property type="molecule type" value="Genomic_DNA"/>
</dbReference>
<feature type="compositionally biased region" description="Polar residues" evidence="1">
    <location>
        <begin position="62"/>
        <end position="71"/>
    </location>
</feature>
<evidence type="ECO:0000313" key="3">
    <source>
        <dbReference type="Proteomes" id="UP000000346"/>
    </source>
</evidence>
<dbReference type="InParanoid" id="D9Q1A6"/>
<sequence>MLKVQEGLRRQPLGELAMCDLGSLRDILKVAGRPQSWSPSERAADIKGVTDRDGPVRKKSQGETLPSGLQA</sequence>
<keyword evidence="3" id="KW-1185">Reference proteome</keyword>
<gene>
    <name evidence="2" type="ordered locus">ASAC_0688</name>
</gene>
<proteinExistence type="predicted"/>
<dbReference type="KEGG" id="asc:ASAC_0688"/>
<evidence type="ECO:0000256" key="1">
    <source>
        <dbReference type="SAM" id="MobiDB-lite"/>
    </source>
</evidence>
<evidence type="ECO:0000313" key="2">
    <source>
        <dbReference type="EMBL" id="ADL19094.1"/>
    </source>
</evidence>